<dbReference type="Gene3D" id="3.30.420.10">
    <property type="entry name" value="Ribonuclease H-like superfamily/Ribonuclease H"/>
    <property type="match status" value="1"/>
</dbReference>
<dbReference type="EMBL" id="AVOT02000744">
    <property type="protein sequence ID" value="MBW0464287.1"/>
    <property type="molecule type" value="Genomic_DNA"/>
</dbReference>
<organism evidence="1 2">
    <name type="scientific">Austropuccinia psidii MF-1</name>
    <dbReference type="NCBI Taxonomy" id="1389203"/>
    <lineage>
        <taxon>Eukaryota</taxon>
        <taxon>Fungi</taxon>
        <taxon>Dikarya</taxon>
        <taxon>Basidiomycota</taxon>
        <taxon>Pucciniomycotina</taxon>
        <taxon>Pucciniomycetes</taxon>
        <taxon>Pucciniales</taxon>
        <taxon>Sphaerophragmiaceae</taxon>
        <taxon>Austropuccinia</taxon>
    </lineage>
</organism>
<proteinExistence type="predicted"/>
<gene>
    <name evidence="1" type="ORF">O181_004002</name>
</gene>
<sequence length="154" mass="17687">MPEGKQETWEKLWATPTHRGTQALIGTINMDWVKGLIPGGKEISNVFLVIVDIYGKSVRFLPCHIEYTALLFENSIIATCGFFKINISDSDPKFTSEFLTNGYDILETRLAFSTAYHSKTDGIAERMIQKLEDIIRRFCSYGMEYKDHEGYTYH</sequence>
<protein>
    <recommendedName>
        <fullName evidence="3">Integrase catalytic domain-containing protein</fullName>
    </recommendedName>
</protein>
<dbReference type="GO" id="GO:0003676">
    <property type="term" value="F:nucleic acid binding"/>
    <property type="evidence" value="ECO:0007669"/>
    <property type="project" value="InterPro"/>
</dbReference>
<evidence type="ECO:0008006" key="3">
    <source>
        <dbReference type="Google" id="ProtNLM"/>
    </source>
</evidence>
<dbReference type="InterPro" id="IPR012337">
    <property type="entry name" value="RNaseH-like_sf"/>
</dbReference>
<dbReference type="InterPro" id="IPR050951">
    <property type="entry name" value="Retrovirus_Pol_polyprotein"/>
</dbReference>
<evidence type="ECO:0000313" key="1">
    <source>
        <dbReference type="EMBL" id="MBW0464287.1"/>
    </source>
</evidence>
<dbReference type="InterPro" id="IPR036397">
    <property type="entry name" value="RNaseH_sf"/>
</dbReference>
<keyword evidence="2" id="KW-1185">Reference proteome</keyword>
<dbReference type="PANTHER" id="PTHR37984">
    <property type="entry name" value="PROTEIN CBG26694"/>
    <property type="match status" value="1"/>
</dbReference>
<evidence type="ECO:0000313" key="2">
    <source>
        <dbReference type="Proteomes" id="UP000765509"/>
    </source>
</evidence>
<dbReference type="AlphaFoldDB" id="A0A9Q3BFF0"/>
<comment type="caution">
    <text evidence="1">The sequence shown here is derived from an EMBL/GenBank/DDBJ whole genome shotgun (WGS) entry which is preliminary data.</text>
</comment>
<dbReference type="Proteomes" id="UP000765509">
    <property type="component" value="Unassembled WGS sequence"/>
</dbReference>
<name>A0A9Q3BFF0_9BASI</name>
<reference evidence="1" key="1">
    <citation type="submission" date="2021-03" db="EMBL/GenBank/DDBJ databases">
        <title>Draft genome sequence of rust myrtle Austropuccinia psidii MF-1, a brazilian biotype.</title>
        <authorList>
            <person name="Quecine M.C."/>
            <person name="Pachon D.M.R."/>
            <person name="Bonatelli M.L."/>
            <person name="Correr F.H."/>
            <person name="Franceschini L.M."/>
            <person name="Leite T.F."/>
            <person name="Margarido G.R.A."/>
            <person name="Almeida C.A."/>
            <person name="Ferrarezi J.A."/>
            <person name="Labate C.A."/>
        </authorList>
    </citation>
    <scope>NUCLEOTIDE SEQUENCE</scope>
    <source>
        <strain evidence="1">MF-1</strain>
    </source>
</reference>
<accession>A0A9Q3BFF0</accession>
<dbReference type="SUPFAM" id="SSF53098">
    <property type="entry name" value="Ribonuclease H-like"/>
    <property type="match status" value="1"/>
</dbReference>
<dbReference type="PANTHER" id="PTHR37984:SF5">
    <property type="entry name" value="PROTEIN NYNRIN-LIKE"/>
    <property type="match status" value="1"/>
</dbReference>